<gene>
    <name evidence="2" type="ORF">QYS47_28405</name>
</gene>
<accession>A0AA52EY35</accession>
<name>A0AA52EY35_9BACT</name>
<dbReference type="PROSITE" id="PS51257">
    <property type="entry name" value="PROKAR_LIPOPROTEIN"/>
    <property type="match status" value="1"/>
</dbReference>
<protein>
    <submittedName>
        <fullName evidence="2">Glycogen debranching protein</fullName>
    </submittedName>
</protein>
<evidence type="ECO:0000313" key="2">
    <source>
        <dbReference type="EMBL" id="WNB17871.1"/>
    </source>
</evidence>
<dbReference type="RefSeq" id="WP_322347377.1">
    <property type="nucleotide sequence ID" value="NZ_CP129968.2"/>
</dbReference>
<sequence>MKYTIHFIFFLVLISCNSVKEDAFFVQINNLESINGNPDYMDSPFLSAGERMYVVGHQNGTFPDLGWHIKDEMGGVWLPPIKLMDGYSLSIKKDTQQICLNEAVNFENYPVGASQNFNLDELGIAIRQFHFVPEEEKGLIIALKLQNNSSEANNFQLNIHNAVDLLPVWLSDSLQLKNGKDKGKWIMKPGVYTAKDESNKWFVAFGGKGFKPSMNNQLCDSESNGLGFNQTLSKSIKLKANESQVIFYAIAGSYESRGEALNIHKKLLKNRLQLLEEKIIAYQNIKNFNALNTNDEGFNQMYTWLKYNSKWLMQTVPELGTGITAGSPDYPWWFGTDNGYAVQGLLAAGMHKEALQSIALTLKLSQKANGDTGRIMHEASTNGVIFNPGNLNTTPKFVSLLWKAYAWTADSKILDYYEFIKKAVKWVEQQDKDQNGYPDGAGMMEIHGLDSEMIDVVSYQYEMYIAAANFAKVKNDMVLANDYNQKAISLKERINSDWWVEEFKSYADFRSSKEKAIQLTEDAIIRADSIQKPWSVEELENTLIQIKADQNEGNSPYVVFHNWIVNTPMEVGASDPDKAEKALKSAEKYSNRFGMFVTGIDRDEKQEKASKWKSFSYVGAVMTLPTGVQAIAEAKYGKADKSLEYLKKLENSFSYALAGSMYEVSPDFGMMAQAWNIYAVAVPVVEEYFGIKPAAWKNEITIKPNLPLSWDDVSLNQIKVGNNLIDIQVKRIDNTLEFKISQLHNWKINFEYAEAKSISFDGNKTVKEKIELFDRVHHIKVEM</sequence>
<keyword evidence="1" id="KW-0175">Coiled coil</keyword>
<dbReference type="InterPro" id="IPR008928">
    <property type="entry name" value="6-hairpin_glycosidase_sf"/>
</dbReference>
<reference evidence="2" key="1">
    <citation type="submission" date="2023-08" db="EMBL/GenBank/DDBJ databases">
        <title>Comparative genomics and taxonomic characterization of three novel marine species of genus Marivirga.</title>
        <authorList>
            <person name="Muhammad N."/>
            <person name="Kim S.-G."/>
        </authorList>
    </citation>
    <scope>NUCLEOTIDE SEQUENCE</scope>
    <source>
        <strain evidence="2">BKB1-2</strain>
    </source>
</reference>
<dbReference type="InterPro" id="IPR012341">
    <property type="entry name" value="6hp_glycosidase-like_sf"/>
</dbReference>
<feature type="coiled-coil region" evidence="1">
    <location>
        <begin position="258"/>
        <end position="285"/>
    </location>
</feature>
<dbReference type="AlphaFoldDB" id="A0AA52EY35"/>
<evidence type="ECO:0000256" key="1">
    <source>
        <dbReference type="SAM" id="Coils"/>
    </source>
</evidence>
<dbReference type="Gene3D" id="1.50.10.10">
    <property type="match status" value="1"/>
</dbReference>
<dbReference type="KEGG" id="marp:QYS47_28405"/>
<dbReference type="SUPFAM" id="SSF48208">
    <property type="entry name" value="Six-hairpin glycosidases"/>
    <property type="match status" value="1"/>
</dbReference>
<dbReference type="Proteomes" id="UP001232019">
    <property type="component" value="Chromosome"/>
</dbReference>
<organism evidence="2">
    <name type="scientific">Marivirga arenosa</name>
    <dbReference type="NCBI Taxonomy" id="3059076"/>
    <lineage>
        <taxon>Bacteria</taxon>
        <taxon>Pseudomonadati</taxon>
        <taxon>Bacteroidota</taxon>
        <taxon>Cytophagia</taxon>
        <taxon>Cytophagales</taxon>
        <taxon>Marivirgaceae</taxon>
        <taxon>Marivirga</taxon>
    </lineage>
</organism>
<proteinExistence type="predicted"/>
<dbReference type="GO" id="GO:0005975">
    <property type="term" value="P:carbohydrate metabolic process"/>
    <property type="evidence" value="ECO:0007669"/>
    <property type="project" value="InterPro"/>
</dbReference>
<dbReference type="EMBL" id="CP129968">
    <property type="protein sequence ID" value="WNB17871.1"/>
    <property type="molecule type" value="Genomic_DNA"/>
</dbReference>